<gene>
    <name evidence="1" type="ORF">MICH65_0363</name>
</gene>
<evidence type="ECO:0000313" key="2">
    <source>
        <dbReference type="Proteomes" id="UP000463983"/>
    </source>
</evidence>
<organism evidence="1 2">
    <name type="scientific">Candidatus Chazhemtobacterium aquaticus</name>
    <dbReference type="NCBI Taxonomy" id="2715735"/>
    <lineage>
        <taxon>Bacteria</taxon>
        <taxon>Candidatus Chazhemtobacteraceae</taxon>
        <taxon>Candidatus Chazhemtobacterium</taxon>
    </lineage>
</organism>
<dbReference type="AlphaFoldDB" id="A0A857N5U5"/>
<sequence length="107" mass="12765">MSILFYDHLVDISSIEIRLTSLQLKPKKKNKFRQMIDDILHAGILEFILQKLDSHYHRTFLSRLEYAPYDPELLEYLKKHIDDQIEAEIAKESQRIQKLILKDLKGK</sequence>
<evidence type="ECO:0000313" key="1">
    <source>
        <dbReference type="EMBL" id="QHO63344.1"/>
    </source>
</evidence>
<reference evidence="2" key="1">
    <citation type="journal article" date="2020" name="Microorganisms">
        <title>Complete Genome of a Member of a New Bacterial Lineage in the Microgenomates Group Reveals an Unusual Nucleotide Composition Disparity Between Two Strands of DNA and Limited Metabolic Potential.</title>
        <authorList>
            <person name="Kadnikov V.V."/>
            <person name="Mardanov A.V."/>
            <person name="Beletsky A.V."/>
            <person name="Karnachuk O.V."/>
            <person name="Ravin N.V."/>
        </authorList>
    </citation>
    <scope>NUCLEOTIDE SEQUENCE [LARGE SCALE GENOMIC DNA]</scope>
</reference>
<name>A0A857N5U5_9BACT</name>
<proteinExistence type="predicted"/>
<dbReference type="RefSeq" id="WP_161931730.1">
    <property type="nucleotide sequence ID" value="NZ_CP047901.1"/>
</dbReference>
<dbReference type="Proteomes" id="UP000463983">
    <property type="component" value="Chromosome"/>
</dbReference>
<dbReference type="EMBL" id="CP047901">
    <property type="protein sequence ID" value="QHO63344.1"/>
    <property type="molecule type" value="Genomic_DNA"/>
</dbReference>
<keyword evidence="2" id="KW-1185">Reference proteome</keyword>
<accession>A0A857N5U5</accession>
<protein>
    <submittedName>
        <fullName evidence="1">Uncharacterized protein</fullName>
    </submittedName>
</protein>
<dbReference type="KEGG" id="caqa:MICH65_0363"/>